<gene>
    <name evidence="5" type="ORF">SAMN06295933_3224</name>
</gene>
<evidence type="ECO:0000256" key="3">
    <source>
        <dbReference type="ARBA" id="ARBA00022840"/>
    </source>
</evidence>
<keyword evidence="6" id="KW-1185">Reference proteome</keyword>
<accession>A0A1X7ENQ5</accession>
<protein>
    <submittedName>
        <fullName evidence="5">Carbohydrate ABC transporter ATP-binding protein, CUT1 family</fullName>
    </submittedName>
</protein>
<dbReference type="Proteomes" id="UP000192906">
    <property type="component" value="Unassembled WGS sequence"/>
</dbReference>
<dbReference type="PANTHER" id="PTHR42781">
    <property type="entry name" value="SPERMIDINE/PUTRESCINE IMPORT ATP-BINDING PROTEIN POTA"/>
    <property type="match status" value="1"/>
</dbReference>
<dbReference type="SUPFAM" id="SSF52540">
    <property type="entry name" value="P-loop containing nucleoside triphosphate hydrolases"/>
    <property type="match status" value="1"/>
</dbReference>
<name>A0A1X7ENQ5_9BACT</name>
<dbReference type="InterPro" id="IPR003593">
    <property type="entry name" value="AAA+_ATPase"/>
</dbReference>
<dbReference type="InterPro" id="IPR017871">
    <property type="entry name" value="ABC_transporter-like_CS"/>
</dbReference>
<dbReference type="GO" id="GO:0140359">
    <property type="term" value="F:ABC-type transporter activity"/>
    <property type="evidence" value="ECO:0007669"/>
    <property type="project" value="UniProtKB-ARBA"/>
</dbReference>
<dbReference type="GO" id="GO:0005524">
    <property type="term" value="F:ATP binding"/>
    <property type="evidence" value="ECO:0007669"/>
    <property type="project" value="UniProtKB-KW"/>
</dbReference>
<dbReference type="PROSITE" id="PS50893">
    <property type="entry name" value="ABC_TRANSPORTER_2"/>
    <property type="match status" value="1"/>
</dbReference>
<dbReference type="PROSITE" id="PS00211">
    <property type="entry name" value="ABC_TRANSPORTER_1"/>
    <property type="match status" value="1"/>
</dbReference>
<dbReference type="InterPro" id="IPR003439">
    <property type="entry name" value="ABC_transporter-like_ATP-bd"/>
</dbReference>
<evidence type="ECO:0000259" key="4">
    <source>
        <dbReference type="PROSITE" id="PS50893"/>
    </source>
</evidence>
<dbReference type="GO" id="GO:0043190">
    <property type="term" value="C:ATP-binding cassette (ABC) transporter complex"/>
    <property type="evidence" value="ECO:0007669"/>
    <property type="project" value="UniProtKB-ARBA"/>
</dbReference>
<dbReference type="GO" id="GO:0016887">
    <property type="term" value="F:ATP hydrolysis activity"/>
    <property type="evidence" value="ECO:0007669"/>
    <property type="project" value="InterPro"/>
</dbReference>
<dbReference type="AlphaFoldDB" id="A0A1X7ENQ5"/>
<feature type="domain" description="ABC transporter" evidence="4">
    <location>
        <begin position="4"/>
        <end position="238"/>
    </location>
</feature>
<dbReference type="FunFam" id="3.40.50.300:FF:000042">
    <property type="entry name" value="Maltose/maltodextrin ABC transporter, ATP-binding protein"/>
    <property type="match status" value="1"/>
</dbReference>
<dbReference type="STRING" id="1519643.SAMN06295933_3224"/>
<reference evidence="6" key="1">
    <citation type="submission" date="2017-04" db="EMBL/GenBank/DDBJ databases">
        <authorList>
            <person name="Varghese N."/>
            <person name="Submissions S."/>
        </authorList>
    </citation>
    <scope>NUCLEOTIDE SEQUENCE [LARGE SCALE GENOMIC DNA]</scope>
    <source>
        <strain evidence="6">K3S</strain>
    </source>
</reference>
<dbReference type="Gene3D" id="3.40.50.300">
    <property type="entry name" value="P-loop containing nucleotide triphosphate hydrolases"/>
    <property type="match status" value="1"/>
</dbReference>
<dbReference type="Pfam" id="PF00005">
    <property type="entry name" value="ABC_tran"/>
    <property type="match status" value="1"/>
</dbReference>
<keyword evidence="1" id="KW-0813">Transport</keyword>
<evidence type="ECO:0000313" key="5">
    <source>
        <dbReference type="EMBL" id="SMF37150.1"/>
    </source>
</evidence>
<evidence type="ECO:0000313" key="6">
    <source>
        <dbReference type="Proteomes" id="UP000192906"/>
    </source>
</evidence>
<dbReference type="InterPro" id="IPR050093">
    <property type="entry name" value="ABC_SmlMolc_Importer"/>
</dbReference>
<evidence type="ECO:0000256" key="1">
    <source>
        <dbReference type="ARBA" id="ARBA00022448"/>
    </source>
</evidence>
<sequence length="355" mass="38372">MAEVVLKDVVKTYGETVAVDSVSLTVKNGELLALLGASGCGKTTILRILAGFEEIDSGSVCAGEKVFSSGSVHVSAENRNVGVVFQSYALWPHMTVAENVEYPLKVDGIKNGNRKLRVDEALETVGLSGRGECRPAELSGGQRQRVALARCLVMKPDVVLLDEPLANLDVHLRESMLHEFKEFHAQTEATMVFVTHDQSEAMAIADRIAVMDSGRLLQVSSPCELYECPATVQVARFIGRGSVIPVNVTACADGKCEIELEGYHAKVRCPADTATGECLCAFKGEWLNLDNDGLRCSVVRSVYRGGQTALELRICSLPDNCDVVRLNISGYKKMSPGETVCVTIADGWILPLHSQ</sequence>
<keyword evidence="3 5" id="KW-0067">ATP-binding</keyword>
<dbReference type="EMBL" id="FWZU01000005">
    <property type="protein sequence ID" value="SMF37150.1"/>
    <property type="molecule type" value="Genomic_DNA"/>
</dbReference>
<proteinExistence type="predicted"/>
<keyword evidence="2" id="KW-0547">Nucleotide-binding</keyword>
<dbReference type="OrthoDB" id="9809450at2"/>
<dbReference type="SMART" id="SM00382">
    <property type="entry name" value="AAA"/>
    <property type="match status" value="1"/>
</dbReference>
<organism evidence="5 6">
    <name type="scientific">Desulfovibrio gilichinskyi</name>
    <dbReference type="NCBI Taxonomy" id="1519643"/>
    <lineage>
        <taxon>Bacteria</taxon>
        <taxon>Pseudomonadati</taxon>
        <taxon>Thermodesulfobacteriota</taxon>
        <taxon>Desulfovibrionia</taxon>
        <taxon>Desulfovibrionales</taxon>
        <taxon>Desulfovibrionaceae</taxon>
        <taxon>Desulfovibrio</taxon>
    </lineage>
</organism>
<dbReference type="PANTHER" id="PTHR42781:SF4">
    <property type="entry name" value="SPERMIDINE_PUTRESCINE IMPORT ATP-BINDING PROTEIN POTA"/>
    <property type="match status" value="1"/>
</dbReference>
<dbReference type="InterPro" id="IPR027417">
    <property type="entry name" value="P-loop_NTPase"/>
</dbReference>
<dbReference type="RefSeq" id="WP_085104046.1">
    <property type="nucleotide sequence ID" value="NZ_FWZU01000005.1"/>
</dbReference>
<evidence type="ECO:0000256" key="2">
    <source>
        <dbReference type="ARBA" id="ARBA00022741"/>
    </source>
</evidence>